<accession>A0A2S9Y1Q8</accession>
<dbReference type="GO" id="GO:0008173">
    <property type="term" value="F:RNA methyltransferase activity"/>
    <property type="evidence" value="ECO:0007669"/>
    <property type="project" value="InterPro"/>
</dbReference>
<dbReference type="CDD" id="cd18103">
    <property type="entry name" value="SpoU-like_RlmB"/>
    <property type="match status" value="1"/>
</dbReference>
<dbReference type="Proteomes" id="UP000238823">
    <property type="component" value="Unassembled WGS sequence"/>
</dbReference>
<dbReference type="InterPro" id="IPR029026">
    <property type="entry name" value="tRNA_m1G_MTases_N"/>
</dbReference>
<dbReference type="InterPro" id="IPR029028">
    <property type="entry name" value="Alpha/beta_knot_MTases"/>
</dbReference>
<proteinExistence type="predicted"/>
<dbReference type="NCBIfam" id="TIGR00186">
    <property type="entry name" value="rRNA_methyl_3"/>
    <property type="match status" value="1"/>
</dbReference>
<keyword evidence="1 4" id="KW-0489">Methyltransferase</keyword>
<dbReference type="GO" id="GO:0006396">
    <property type="term" value="P:RNA processing"/>
    <property type="evidence" value="ECO:0007669"/>
    <property type="project" value="InterPro"/>
</dbReference>
<evidence type="ECO:0000313" key="4">
    <source>
        <dbReference type="EMBL" id="PRP99029.1"/>
    </source>
</evidence>
<dbReference type="InterPro" id="IPR001537">
    <property type="entry name" value="SpoU_MeTrfase"/>
</dbReference>
<dbReference type="EC" id="2.1.1.185" evidence="4"/>
<dbReference type="PANTHER" id="PTHR46429:SF1">
    <property type="entry name" value="23S RRNA (GUANOSINE-2'-O-)-METHYLTRANSFERASE RLMB"/>
    <property type="match status" value="1"/>
</dbReference>
<sequence length="239" mass="25245">MPGERAVVELLTGAPGRVRRLLVEDGREFPAITALAEAAGITTELVERDHHEALVGPGLARGVLAIADPPRIWDFDDLIERPDPPLTRRGHQLVLVCDGIVDPHNLGAVIRSAEFFGASGVVWARDRSAPLSPSAVRASAGASERVALCQVTNLARALEQAKQGGQWWVIGTVVGEGTPLRELGQDPPGQMLLVLGSEQRGLRRLTRERCDFLVTIDGAGSLGSLNVSAAAAVALALLG</sequence>
<protein>
    <submittedName>
        <fullName evidence="4">23S rRNA (Guanosine-2'-O-)-methyltransferase RlmB</fullName>
        <ecNumber evidence="4">2.1.1.185</ecNumber>
    </submittedName>
</protein>
<evidence type="ECO:0000313" key="5">
    <source>
        <dbReference type="Proteomes" id="UP000238823"/>
    </source>
</evidence>
<dbReference type="InterPro" id="IPR029064">
    <property type="entry name" value="Ribosomal_eL30-like_sf"/>
</dbReference>
<dbReference type="GO" id="GO:0003723">
    <property type="term" value="F:RNA binding"/>
    <property type="evidence" value="ECO:0007669"/>
    <property type="project" value="InterPro"/>
</dbReference>
<evidence type="ECO:0000256" key="1">
    <source>
        <dbReference type="ARBA" id="ARBA00022603"/>
    </source>
</evidence>
<evidence type="ECO:0000259" key="3">
    <source>
        <dbReference type="Pfam" id="PF00588"/>
    </source>
</evidence>
<organism evidence="4 5">
    <name type="scientific">Enhygromyxa salina</name>
    <dbReference type="NCBI Taxonomy" id="215803"/>
    <lineage>
        <taxon>Bacteria</taxon>
        <taxon>Pseudomonadati</taxon>
        <taxon>Myxococcota</taxon>
        <taxon>Polyangia</taxon>
        <taxon>Nannocystales</taxon>
        <taxon>Nannocystaceae</taxon>
        <taxon>Enhygromyxa</taxon>
    </lineage>
</organism>
<dbReference type="SUPFAM" id="SSF75217">
    <property type="entry name" value="alpha/beta knot"/>
    <property type="match status" value="1"/>
</dbReference>
<gene>
    <name evidence="4" type="primary">rlmB</name>
    <name evidence="4" type="ORF">ENSA7_64130</name>
</gene>
<comment type="caution">
    <text evidence="4">The sequence shown here is derived from an EMBL/GenBank/DDBJ whole genome shotgun (WGS) entry which is preliminary data.</text>
</comment>
<dbReference type="Pfam" id="PF00588">
    <property type="entry name" value="SpoU_methylase"/>
    <property type="match status" value="1"/>
</dbReference>
<evidence type="ECO:0000256" key="2">
    <source>
        <dbReference type="ARBA" id="ARBA00022679"/>
    </source>
</evidence>
<dbReference type="Gene3D" id="3.40.1280.10">
    <property type="match status" value="1"/>
</dbReference>
<name>A0A2S9Y1Q8_9BACT</name>
<dbReference type="Gene3D" id="3.30.1330.30">
    <property type="match status" value="1"/>
</dbReference>
<reference evidence="4 5" key="1">
    <citation type="submission" date="2018-03" db="EMBL/GenBank/DDBJ databases">
        <title>Draft Genome Sequences of the Obligatory Marine Myxobacteria Enhygromyxa salina SWB007.</title>
        <authorList>
            <person name="Poehlein A."/>
            <person name="Moghaddam J.A."/>
            <person name="Harms H."/>
            <person name="Alanjari M."/>
            <person name="Koenig G.M."/>
            <person name="Daniel R."/>
            <person name="Schaeberle T.F."/>
        </authorList>
    </citation>
    <scope>NUCLEOTIDE SEQUENCE [LARGE SCALE GENOMIC DNA]</scope>
    <source>
        <strain evidence="4 5">SWB007</strain>
    </source>
</reference>
<dbReference type="EMBL" id="PVNL01000122">
    <property type="protein sequence ID" value="PRP99029.1"/>
    <property type="molecule type" value="Genomic_DNA"/>
</dbReference>
<dbReference type="InterPro" id="IPR004441">
    <property type="entry name" value="rRNA_MeTrfase_TrmH"/>
</dbReference>
<dbReference type="GO" id="GO:0032259">
    <property type="term" value="P:methylation"/>
    <property type="evidence" value="ECO:0007669"/>
    <property type="project" value="UniProtKB-KW"/>
</dbReference>
<dbReference type="GO" id="GO:0005829">
    <property type="term" value="C:cytosol"/>
    <property type="evidence" value="ECO:0007669"/>
    <property type="project" value="TreeGrafter"/>
</dbReference>
<dbReference type="AlphaFoldDB" id="A0A2S9Y1Q8"/>
<dbReference type="RefSeq" id="WP_181234316.1">
    <property type="nucleotide sequence ID" value="NZ_PVNL01000122.1"/>
</dbReference>
<dbReference type="PANTHER" id="PTHR46429">
    <property type="entry name" value="23S RRNA (GUANOSINE-2'-O-)-METHYLTRANSFERASE RLMB"/>
    <property type="match status" value="1"/>
</dbReference>
<feature type="domain" description="tRNA/rRNA methyltransferase SpoU type" evidence="3">
    <location>
        <begin position="93"/>
        <end position="235"/>
    </location>
</feature>
<keyword evidence="2 4" id="KW-0808">Transferase</keyword>